<keyword evidence="7" id="KW-1185">Reference proteome</keyword>
<reference evidence="6 7" key="1">
    <citation type="journal article" date="2013" name="Proc. Natl. Acad. Sci. U.S.A.">
        <title>Fine-scale variation in meiotic recombination in Mimulus inferred from population shotgun sequencing.</title>
        <authorList>
            <person name="Hellsten U."/>
            <person name="Wright K.M."/>
            <person name="Jenkins J."/>
            <person name="Shu S."/>
            <person name="Yuan Y."/>
            <person name="Wessler S.R."/>
            <person name="Schmutz J."/>
            <person name="Willis J.H."/>
            <person name="Rokhsar D.S."/>
        </authorList>
    </citation>
    <scope>NUCLEOTIDE SEQUENCE [LARGE SCALE GENOMIC DNA]</scope>
    <source>
        <strain evidence="7">cv. DUN x IM62</strain>
    </source>
</reference>
<proteinExistence type="predicted"/>
<dbReference type="GO" id="GO:0006396">
    <property type="term" value="P:RNA processing"/>
    <property type="evidence" value="ECO:0000318"/>
    <property type="project" value="GO_Central"/>
</dbReference>
<feature type="compositionally biased region" description="Polar residues" evidence="4">
    <location>
        <begin position="563"/>
        <end position="574"/>
    </location>
</feature>
<dbReference type="GO" id="GO:0003725">
    <property type="term" value="F:double-stranded RNA binding"/>
    <property type="evidence" value="ECO:0000318"/>
    <property type="project" value="GO_Central"/>
</dbReference>
<dbReference type="PANTHER" id="PTHR46031:SF37">
    <property type="entry name" value="DRBM DOMAIN-CONTAINING PROTEIN"/>
    <property type="match status" value="1"/>
</dbReference>
<dbReference type="GO" id="GO:0005634">
    <property type="term" value="C:nucleus"/>
    <property type="evidence" value="ECO:0000318"/>
    <property type="project" value="GO_Central"/>
</dbReference>
<organism evidence="6 7">
    <name type="scientific">Erythranthe guttata</name>
    <name type="common">Yellow monkey flower</name>
    <name type="synonym">Mimulus guttatus</name>
    <dbReference type="NCBI Taxonomy" id="4155"/>
    <lineage>
        <taxon>Eukaryota</taxon>
        <taxon>Viridiplantae</taxon>
        <taxon>Streptophyta</taxon>
        <taxon>Embryophyta</taxon>
        <taxon>Tracheophyta</taxon>
        <taxon>Spermatophyta</taxon>
        <taxon>Magnoliopsida</taxon>
        <taxon>eudicotyledons</taxon>
        <taxon>Gunneridae</taxon>
        <taxon>Pentapetalae</taxon>
        <taxon>asterids</taxon>
        <taxon>lamiids</taxon>
        <taxon>Lamiales</taxon>
        <taxon>Phrymaceae</taxon>
        <taxon>Erythranthe</taxon>
    </lineage>
</organism>
<dbReference type="PANTHER" id="PTHR46031">
    <property type="match status" value="1"/>
</dbReference>
<feature type="domain" description="DRBM" evidence="5">
    <location>
        <begin position="103"/>
        <end position="171"/>
    </location>
</feature>
<dbReference type="Gene3D" id="3.30.160.20">
    <property type="match status" value="2"/>
</dbReference>
<evidence type="ECO:0000256" key="3">
    <source>
        <dbReference type="PROSITE-ProRule" id="PRU00266"/>
    </source>
</evidence>
<feature type="region of interest" description="Disordered" evidence="4">
    <location>
        <begin position="558"/>
        <end position="608"/>
    </location>
</feature>
<evidence type="ECO:0000313" key="7">
    <source>
        <dbReference type="Proteomes" id="UP000030748"/>
    </source>
</evidence>
<dbReference type="GO" id="GO:0004525">
    <property type="term" value="F:ribonuclease III activity"/>
    <property type="evidence" value="ECO:0000318"/>
    <property type="project" value="GO_Central"/>
</dbReference>
<feature type="domain" description="DRBM" evidence="5">
    <location>
        <begin position="18"/>
        <end position="87"/>
    </location>
</feature>
<name>A0A022RNE6_ERYGU</name>
<keyword evidence="1" id="KW-0677">Repeat</keyword>
<sequence length="608" mass="64584">MSPPASPPPLPGVPKESWYKNRLQQYTHRASMPLPIYETFNEGAQHASKFRSRVWVDGVCFTSPNTFSNRKASEQDAAKHALIGLREKVKNEGSSRILANATFCKSIINEYAVKMNIDLPSYLTNESKELSVPVFGSSLNLGGVTYVGAAGRNRKEAEQFAARSAILSILESESDTTMSEIVRSKFRFYDAKTVNNSAVVQLDTTPNEVQAKDPSSDNAPPPEVNSLENIDATSLINKRKACNDDSSSVNEGNMPAGGIPLDEDVGLNKRQKVNSGTIPNVVNPNPLEHVNHSSEGNGETLLIAETGNVPAGEIPLEHVIHSSESNDETLLIVETGNVPAGGIPLEHVDHSSENKDETLLIAETGNVPAGGIPLEHVDHSSENNDKTLLIVETGNVPAGGIQLEHVNHSSEGNGETLVNVETGNLPAGGIPLEHVNHSSENNGETLMIVETGNVPAGGIPLEHVNHSSEDNGETVLVVETGNVPAGGIPLEHVNHSSENNGDTLLIAETGNVPAGGIPSEHVNHSSENNGENLPIIKTEVNANANLQHSILAPFASHEVMHPESSTEPSGTLASSPVIAPSPSEQPISFQAKQCRDSSDQSTGFIFSG</sequence>
<keyword evidence="2 3" id="KW-0694">RNA-binding</keyword>
<feature type="region of interest" description="Disordered" evidence="4">
    <location>
        <begin position="241"/>
        <end position="264"/>
    </location>
</feature>
<dbReference type="EMBL" id="KI630330">
    <property type="protein sequence ID" value="EYU41333.1"/>
    <property type="molecule type" value="Genomic_DNA"/>
</dbReference>
<accession>A0A022RNE6</accession>
<evidence type="ECO:0000256" key="1">
    <source>
        <dbReference type="ARBA" id="ARBA00022737"/>
    </source>
</evidence>
<protein>
    <recommendedName>
        <fullName evidence="5">DRBM domain-containing protein</fullName>
    </recommendedName>
</protein>
<dbReference type="AlphaFoldDB" id="A0A022RNE6"/>
<dbReference type="GO" id="GO:0010468">
    <property type="term" value="P:regulation of gene expression"/>
    <property type="evidence" value="ECO:0000318"/>
    <property type="project" value="GO_Central"/>
</dbReference>
<dbReference type="STRING" id="4155.A0A022RNE6"/>
<evidence type="ECO:0000313" key="6">
    <source>
        <dbReference type="EMBL" id="EYU41333.1"/>
    </source>
</evidence>
<feature type="region of interest" description="Disordered" evidence="4">
    <location>
        <begin position="200"/>
        <end position="225"/>
    </location>
</feature>
<gene>
    <name evidence="6" type="ORF">MIMGU_mgv1a003102mg</name>
</gene>
<feature type="compositionally biased region" description="Polar residues" evidence="4">
    <location>
        <begin position="599"/>
        <end position="608"/>
    </location>
</feature>
<dbReference type="SUPFAM" id="SSF54768">
    <property type="entry name" value="dsRNA-binding domain-like"/>
    <property type="match status" value="2"/>
</dbReference>
<dbReference type="InterPro" id="IPR014720">
    <property type="entry name" value="dsRBD_dom"/>
</dbReference>
<dbReference type="Proteomes" id="UP000030748">
    <property type="component" value="Unassembled WGS sequence"/>
</dbReference>
<dbReference type="Pfam" id="PF00035">
    <property type="entry name" value="dsrm"/>
    <property type="match status" value="2"/>
</dbReference>
<dbReference type="PROSITE" id="PS50137">
    <property type="entry name" value="DS_RBD"/>
    <property type="match status" value="2"/>
</dbReference>
<evidence type="ECO:0000256" key="2">
    <source>
        <dbReference type="ARBA" id="ARBA00022884"/>
    </source>
</evidence>
<feature type="compositionally biased region" description="Polar residues" evidence="4">
    <location>
        <begin position="582"/>
        <end position="591"/>
    </location>
</feature>
<dbReference type="SMART" id="SM00358">
    <property type="entry name" value="DSRM"/>
    <property type="match status" value="2"/>
</dbReference>
<evidence type="ECO:0000256" key="4">
    <source>
        <dbReference type="SAM" id="MobiDB-lite"/>
    </source>
</evidence>
<evidence type="ECO:0000259" key="5">
    <source>
        <dbReference type="PROSITE" id="PS50137"/>
    </source>
</evidence>